<organism evidence="1 2">
    <name type="scientific">Mongoliibacter ruber</name>
    <dbReference type="NCBI Taxonomy" id="1750599"/>
    <lineage>
        <taxon>Bacteria</taxon>
        <taxon>Pseudomonadati</taxon>
        <taxon>Bacteroidota</taxon>
        <taxon>Cytophagia</taxon>
        <taxon>Cytophagales</taxon>
        <taxon>Cyclobacteriaceae</taxon>
        <taxon>Mongoliibacter</taxon>
    </lineage>
</organism>
<comment type="caution">
    <text evidence="1">The sequence shown here is derived from an EMBL/GenBank/DDBJ whole genome shotgun (WGS) entry which is preliminary data.</text>
</comment>
<gene>
    <name evidence="1" type="ORF">CLW00_1155</name>
</gene>
<name>A0A2T0WE88_9BACT</name>
<keyword evidence="2" id="KW-1185">Reference proteome</keyword>
<evidence type="ECO:0000313" key="1">
    <source>
        <dbReference type="EMBL" id="PRY84965.1"/>
    </source>
</evidence>
<reference evidence="1 2" key="1">
    <citation type="submission" date="2018-03" db="EMBL/GenBank/DDBJ databases">
        <title>Genomic Encyclopedia of Archaeal and Bacterial Type Strains, Phase II (KMG-II): from individual species to whole genera.</title>
        <authorList>
            <person name="Goeker M."/>
        </authorList>
    </citation>
    <scope>NUCLEOTIDE SEQUENCE [LARGE SCALE GENOMIC DNA]</scope>
    <source>
        <strain evidence="1 2">DSM 27929</strain>
    </source>
</reference>
<sequence length="139" mass="16169">MLCLFSCESDPLVRKAKKDAETFLKNVRTPERLINHPMLEPEGISASIAFQNRKRNLESLKASVNELCGKSSNFSLENTFKKVGDDGEKFIYLEYEYCKEITFVMGYALRRDGVILHSIWPMNKEDRPVELFQKQVDWN</sequence>
<proteinExistence type="predicted"/>
<accession>A0A2T0WE88</accession>
<evidence type="ECO:0000313" key="2">
    <source>
        <dbReference type="Proteomes" id="UP000238157"/>
    </source>
</evidence>
<protein>
    <submittedName>
        <fullName evidence="1">Uncharacterized protein</fullName>
    </submittedName>
</protein>
<dbReference type="AlphaFoldDB" id="A0A2T0WE88"/>
<dbReference type="Proteomes" id="UP000238157">
    <property type="component" value="Unassembled WGS sequence"/>
</dbReference>
<dbReference type="EMBL" id="PVTR01000015">
    <property type="protein sequence ID" value="PRY84965.1"/>
    <property type="molecule type" value="Genomic_DNA"/>
</dbReference>